<reference evidence="2 3" key="1">
    <citation type="journal article" date="2007" name="Nature">
        <title>Evolution of genes and genomes on the Drosophila phylogeny.</title>
        <authorList>
            <consortium name="Drosophila 12 Genomes Consortium"/>
            <person name="Clark A.G."/>
            <person name="Eisen M.B."/>
            <person name="Smith D.R."/>
            <person name="Bergman C.M."/>
            <person name="Oliver B."/>
            <person name="Markow T.A."/>
            <person name="Kaufman T.C."/>
            <person name="Kellis M."/>
            <person name="Gelbart W."/>
            <person name="Iyer V.N."/>
            <person name="Pollard D.A."/>
            <person name="Sackton T.B."/>
            <person name="Larracuente A.M."/>
            <person name="Singh N.D."/>
            <person name="Abad J.P."/>
            <person name="Abt D.N."/>
            <person name="Adryan B."/>
            <person name="Aguade M."/>
            <person name="Akashi H."/>
            <person name="Anderson W.W."/>
            <person name="Aquadro C.F."/>
            <person name="Ardell D.H."/>
            <person name="Arguello R."/>
            <person name="Artieri C.G."/>
            <person name="Barbash D.A."/>
            <person name="Barker D."/>
            <person name="Barsanti P."/>
            <person name="Batterham P."/>
            <person name="Batzoglou S."/>
            <person name="Begun D."/>
            <person name="Bhutkar A."/>
            <person name="Blanco E."/>
            <person name="Bosak S.A."/>
            <person name="Bradley R.K."/>
            <person name="Brand A.D."/>
            <person name="Brent M.R."/>
            <person name="Brooks A.N."/>
            <person name="Brown R.H."/>
            <person name="Butlin R.K."/>
            <person name="Caggese C."/>
            <person name="Calvi B.R."/>
            <person name="Bernardo de Carvalho A."/>
            <person name="Caspi A."/>
            <person name="Castrezana S."/>
            <person name="Celniker S.E."/>
            <person name="Chang J.L."/>
            <person name="Chapple C."/>
            <person name="Chatterji S."/>
            <person name="Chinwalla A."/>
            <person name="Civetta A."/>
            <person name="Clifton S.W."/>
            <person name="Comeron J.M."/>
            <person name="Costello J.C."/>
            <person name="Coyne J.A."/>
            <person name="Daub J."/>
            <person name="David R.G."/>
            <person name="Delcher A.L."/>
            <person name="Delehaunty K."/>
            <person name="Do C.B."/>
            <person name="Ebling H."/>
            <person name="Edwards K."/>
            <person name="Eickbush T."/>
            <person name="Evans J.D."/>
            <person name="Filipski A."/>
            <person name="Findeiss S."/>
            <person name="Freyhult E."/>
            <person name="Fulton L."/>
            <person name="Fulton R."/>
            <person name="Garcia A.C."/>
            <person name="Gardiner A."/>
            <person name="Garfield D.A."/>
            <person name="Garvin B.E."/>
            <person name="Gibson G."/>
            <person name="Gilbert D."/>
            <person name="Gnerre S."/>
            <person name="Godfrey J."/>
            <person name="Good R."/>
            <person name="Gotea V."/>
            <person name="Gravely B."/>
            <person name="Greenberg A.J."/>
            <person name="Griffiths-Jones S."/>
            <person name="Gross S."/>
            <person name="Guigo R."/>
            <person name="Gustafson E.A."/>
            <person name="Haerty W."/>
            <person name="Hahn M.W."/>
            <person name="Halligan D.L."/>
            <person name="Halpern A.L."/>
            <person name="Halter G.M."/>
            <person name="Han M.V."/>
            <person name="Heger A."/>
            <person name="Hillier L."/>
            <person name="Hinrichs A.S."/>
            <person name="Holmes I."/>
            <person name="Hoskins R.A."/>
            <person name="Hubisz M.J."/>
            <person name="Hultmark D."/>
            <person name="Huntley M.A."/>
            <person name="Jaffe D.B."/>
            <person name="Jagadeeshan S."/>
            <person name="Jeck W.R."/>
            <person name="Johnson J."/>
            <person name="Jones C.D."/>
            <person name="Jordan W.C."/>
            <person name="Karpen G.H."/>
            <person name="Kataoka E."/>
            <person name="Keightley P.D."/>
            <person name="Kheradpour P."/>
            <person name="Kirkness E.F."/>
            <person name="Koerich L.B."/>
            <person name="Kristiansen K."/>
            <person name="Kudrna D."/>
            <person name="Kulathinal R.J."/>
            <person name="Kumar S."/>
            <person name="Kwok R."/>
            <person name="Lander E."/>
            <person name="Langley C.H."/>
            <person name="Lapoint R."/>
            <person name="Lazzaro B.P."/>
            <person name="Lee S.J."/>
            <person name="Levesque L."/>
            <person name="Li R."/>
            <person name="Lin C.F."/>
            <person name="Lin M.F."/>
            <person name="Lindblad-Toh K."/>
            <person name="Llopart A."/>
            <person name="Long M."/>
            <person name="Low L."/>
            <person name="Lozovsky E."/>
            <person name="Lu J."/>
            <person name="Luo M."/>
            <person name="Machado C.A."/>
            <person name="Makalowski W."/>
            <person name="Marzo M."/>
            <person name="Matsuda M."/>
            <person name="Matzkin L."/>
            <person name="McAllister B."/>
            <person name="McBride C.S."/>
            <person name="McKernan B."/>
            <person name="McKernan K."/>
            <person name="Mendez-Lago M."/>
            <person name="Minx P."/>
            <person name="Mollenhauer M.U."/>
            <person name="Montooth K."/>
            <person name="Mount S.M."/>
            <person name="Mu X."/>
            <person name="Myers E."/>
            <person name="Negre B."/>
            <person name="Newfeld S."/>
            <person name="Nielsen R."/>
            <person name="Noor M.A."/>
            <person name="O'Grady P."/>
            <person name="Pachter L."/>
            <person name="Papaceit M."/>
            <person name="Parisi M.J."/>
            <person name="Parisi M."/>
            <person name="Parts L."/>
            <person name="Pedersen J.S."/>
            <person name="Pesole G."/>
            <person name="Phillippy A.M."/>
            <person name="Ponting C.P."/>
            <person name="Pop M."/>
            <person name="Porcelli D."/>
            <person name="Powell J.R."/>
            <person name="Prohaska S."/>
            <person name="Pruitt K."/>
            <person name="Puig M."/>
            <person name="Quesneville H."/>
            <person name="Ram K.R."/>
            <person name="Rand D."/>
            <person name="Rasmussen M.D."/>
            <person name="Reed L.K."/>
            <person name="Reenan R."/>
            <person name="Reily A."/>
            <person name="Remington K.A."/>
            <person name="Rieger T.T."/>
            <person name="Ritchie M.G."/>
            <person name="Robin C."/>
            <person name="Rogers Y.H."/>
            <person name="Rohde C."/>
            <person name="Rozas J."/>
            <person name="Rubenfield M.J."/>
            <person name="Ruiz A."/>
            <person name="Russo S."/>
            <person name="Salzberg S.L."/>
            <person name="Sanchez-Gracia A."/>
            <person name="Saranga D.J."/>
            <person name="Sato H."/>
            <person name="Schaeffer S.W."/>
            <person name="Schatz M.C."/>
            <person name="Schlenke T."/>
            <person name="Schwartz R."/>
            <person name="Segarra C."/>
            <person name="Singh R.S."/>
            <person name="Sirot L."/>
            <person name="Sirota M."/>
            <person name="Sisneros N.B."/>
            <person name="Smith C.D."/>
            <person name="Smith T.F."/>
            <person name="Spieth J."/>
            <person name="Stage D.E."/>
            <person name="Stark A."/>
            <person name="Stephan W."/>
            <person name="Strausberg R.L."/>
            <person name="Strempel S."/>
            <person name="Sturgill D."/>
            <person name="Sutton G."/>
            <person name="Sutton G.G."/>
            <person name="Tao W."/>
            <person name="Teichmann S."/>
            <person name="Tobari Y.N."/>
            <person name="Tomimura Y."/>
            <person name="Tsolas J.M."/>
            <person name="Valente V.L."/>
            <person name="Venter E."/>
            <person name="Venter J.C."/>
            <person name="Vicario S."/>
            <person name="Vieira F.G."/>
            <person name="Vilella A.J."/>
            <person name="Villasante A."/>
            <person name="Walenz B."/>
            <person name="Wang J."/>
            <person name="Wasserman M."/>
            <person name="Watts T."/>
            <person name="Wilson D."/>
            <person name="Wilson R.K."/>
            <person name="Wing R.A."/>
            <person name="Wolfner M.F."/>
            <person name="Wong A."/>
            <person name="Wong G.K."/>
            <person name="Wu C.I."/>
            <person name="Wu G."/>
            <person name="Yamamoto D."/>
            <person name="Yang H.P."/>
            <person name="Yang S.P."/>
            <person name="Yorke J.A."/>
            <person name="Yoshida K."/>
            <person name="Zdobnov E."/>
            <person name="Zhang P."/>
            <person name="Zhang Y."/>
            <person name="Zimin A.V."/>
            <person name="Baldwin J."/>
            <person name="Abdouelleil A."/>
            <person name="Abdulkadir J."/>
            <person name="Abebe A."/>
            <person name="Abera B."/>
            <person name="Abreu J."/>
            <person name="Acer S.C."/>
            <person name="Aftuck L."/>
            <person name="Alexander A."/>
            <person name="An P."/>
            <person name="Anderson E."/>
            <person name="Anderson S."/>
            <person name="Arachi H."/>
            <person name="Azer M."/>
            <person name="Bachantsang P."/>
            <person name="Barry A."/>
            <person name="Bayul T."/>
            <person name="Berlin A."/>
            <person name="Bessette D."/>
            <person name="Bloom T."/>
            <person name="Blye J."/>
            <person name="Boguslavskiy L."/>
            <person name="Bonnet C."/>
            <person name="Boukhgalter B."/>
            <person name="Bourzgui I."/>
            <person name="Brown A."/>
            <person name="Cahill P."/>
            <person name="Channer S."/>
            <person name="Cheshatsang Y."/>
            <person name="Chuda L."/>
            <person name="Citroen M."/>
            <person name="Collymore A."/>
            <person name="Cooke P."/>
            <person name="Costello M."/>
            <person name="D'Aco K."/>
            <person name="Daza R."/>
            <person name="De Haan G."/>
            <person name="DeGray S."/>
            <person name="DeMaso C."/>
            <person name="Dhargay N."/>
            <person name="Dooley K."/>
            <person name="Dooley E."/>
            <person name="Doricent M."/>
            <person name="Dorje P."/>
            <person name="Dorjee K."/>
            <person name="Dupes A."/>
            <person name="Elong R."/>
            <person name="Falk J."/>
            <person name="Farina A."/>
            <person name="Faro S."/>
            <person name="Ferguson D."/>
            <person name="Fisher S."/>
            <person name="Foley C.D."/>
            <person name="Franke A."/>
            <person name="Friedrich D."/>
            <person name="Gadbois L."/>
            <person name="Gearin G."/>
            <person name="Gearin C.R."/>
            <person name="Giannoukos G."/>
            <person name="Goode T."/>
            <person name="Graham J."/>
            <person name="Grandbois E."/>
            <person name="Grewal S."/>
            <person name="Gyaltsen K."/>
            <person name="Hafez N."/>
            <person name="Hagos B."/>
            <person name="Hall J."/>
            <person name="Henson C."/>
            <person name="Hollinger A."/>
            <person name="Honan T."/>
            <person name="Huard M.D."/>
            <person name="Hughes L."/>
            <person name="Hurhula B."/>
            <person name="Husby M.E."/>
            <person name="Kamat A."/>
            <person name="Kanga B."/>
            <person name="Kashin S."/>
            <person name="Khazanovich D."/>
            <person name="Kisner P."/>
            <person name="Lance K."/>
            <person name="Lara M."/>
            <person name="Lee W."/>
            <person name="Lennon N."/>
            <person name="Letendre F."/>
            <person name="LeVine R."/>
            <person name="Lipovsky A."/>
            <person name="Liu X."/>
            <person name="Liu J."/>
            <person name="Liu S."/>
            <person name="Lokyitsang T."/>
            <person name="Lokyitsang Y."/>
            <person name="Lubonja R."/>
            <person name="Lui A."/>
            <person name="MacDonald P."/>
            <person name="Magnisalis V."/>
            <person name="Maru K."/>
            <person name="Matthews C."/>
            <person name="McCusker W."/>
            <person name="McDonough S."/>
            <person name="Mehta T."/>
            <person name="Meldrim J."/>
            <person name="Meneus L."/>
            <person name="Mihai O."/>
            <person name="Mihalev A."/>
            <person name="Mihova T."/>
            <person name="Mittelman R."/>
            <person name="Mlenga V."/>
            <person name="Montmayeur A."/>
            <person name="Mulrain L."/>
            <person name="Navidi A."/>
            <person name="Naylor J."/>
            <person name="Negash T."/>
            <person name="Nguyen T."/>
            <person name="Nguyen N."/>
            <person name="Nicol R."/>
            <person name="Norbu C."/>
            <person name="Norbu N."/>
            <person name="Novod N."/>
            <person name="O'Neill B."/>
            <person name="Osman S."/>
            <person name="Markiewicz E."/>
            <person name="Oyono O.L."/>
            <person name="Patti C."/>
            <person name="Phunkhang P."/>
            <person name="Pierre F."/>
            <person name="Priest M."/>
            <person name="Raghuraman S."/>
            <person name="Rege F."/>
            <person name="Reyes R."/>
            <person name="Rise C."/>
            <person name="Rogov P."/>
            <person name="Ross K."/>
            <person name="Ryan E."/>
            <person name="Settipalli S."/>
            <person name="Shea T."/>
            <person name="Sherpa N."/>
            <person name="Shi L."/>
            <person name="Shih D."/>
            <person name="Sparrow T."/>
            <person name="Spaulding J."/>
            <person name="Stalker J."/>
            <person name="Stange-Thomann N."/>
            <person name="Stavropoulos S."/>
            <person name="Stone C."/>
            <person name="Strader C."/>
            <person name="Tesfaye S."/>
            <person name="Thomson T."/>
            <person name="Thoulutsang Y."/>
            <person name="Thoulutsang D."/>
            <person name="Topham K."/>
            <person name="Topping I."/>
            <person name="Tsamla T."/>
            <person name="Vassiliev H."/>
            <person name="Vo A."/>
            <person name="Wangchuk T."/>
            <person name="Wangdi T."/>
            <person name="Weiand M."/>
            <person name="Wilkinson J."/>
            <person name="Wilson A."/>
            <person name="Yadav S."/>
            <person name="Young G."/>
            <person name="Yu Q."/>
            <person name="Zembek L."/>
            <person name="Zhong D."/>
            <person name="Zimmer A."/>
            <person name="Zwirko Z."/>
            <person name="Jaffe D.B."/>
            <person name="Alvarez P."/>
            <person name="Brockman W."/>
            <person name="Butler J."/>
            <person name="Chin C."/>
            <person name="Gnerre S."/>
            <person name="Grabherr M."/>
            <person name="Kleber M."/>
            <person name="Mauceli E."/>
            <person name="MacCallum I."/>
        </authorList>
    </citation>
    <scope>NUCLEOTIDE SEQUENCE [LARGE SCALE GENOMIC DNA]</scope>
    <source>
        <strain evidence="3">MSH-3 / Tucson 14011-0111.49</strain>
    </source>
</reference>
<dbReference type="AlphaFoldDB" id="B4GGJ8"/>
<evidence type="ECO:0000313" key="3">
    <source>
        <dbReference type="Proteomes" id="UP000008744"/>
    </source>
</evidence>
<dbReference type="EMBL" id="CH479183">
    <property type="protein sequence ID" value="EDW35618.1"/>
    <property type="molecule type" value="Genomic_DNA"/>
</dbReference>
<gene>
    <name evidence="2" type="primary">Dper\GL17358</name>
    <name evidence="2" type="ORF">Dper_GL17358</name>
</gene>
<name>B4GGJ8_DROPE</name>
<organism evidence="3">
    <name type="scientific">Drosophila persimilis</name>
    <name type="common">Fruit fly</name>
    <dbReference type="NCBI Taxonomy" id="7234"/>
    <lineage>
        <taxon>Eukaryota</taxon>
        <taxon>Metazoa</taxon>
        <taxon>Ecdysozoa</taxon>
        <taxon>Arthropoda</taxon>
        <taxon>Hexapoda</taxon>
        <taxon>Insecta</taxon>
        <taxon>Pterygota</taxon>
        <taxon>Neoptera</taxon>
        <taxon>Endopterygota</taxon>
        <taxon>Diptera</taxon>
        <taxon>Brachycera</taxon>
        <taxon>Muscomorpha</taxon>
        <taxon>Ephydroidea</taxon>
        <taxon>Drosophilidae</taxon>
        <taxon>Drosophila</taxon>
        <taxon>Sophophora</taxon>
    </lineage>
</organism>
<dbReference type="HOGENOM" id="CLU_2500288_0_0_1"/>
<proteinExistence type="predicted"/>
<evidence type="ECO:0000256" key="1">
    <source>
        <dbReference type="SAM" id="MobiDB-lite"/>
    </source>
</evidence>
<feature type="region of interest" description="Disordered" evidence="1">
    <location>
        <begin position="1"/>
        <end position="22"/>
    </location>
</feature>
<protein>
    <submittedName>
        <fullName evidence="2">GL17358</fullName>
    </submittedName>
</protein>
<sequence length="86" mass="8976">MTLFRMGQAHAQAQDQGPAHSKMKYVAVGTGSGTDTDTDTDTNSDWEAVAVWQCGSVCSLVRGGHGAVAVVDDRTTGPAANRRLLA</sequence>
<dbReference type="Proteomes" id="UP000008744">
    <property type="component" value="Unassembled WGS sequence"/>
</dbReference>
<evidence type="ECO:0000313" key="2">
    <source>
        <dbReference type="EMBL" id="EDW35618.1"/>
    </source>
</evidence>
<accession>B4GGJ8</accession>
<keyword evidence="3" id="KW-1185">Reference proteome</keyword>